<keyword evidence="2" id="KW-1185">Reference proteome</keyword>
<dbReference type="EMBL" id="JBEDNQ010000001">
    <property type="protein sequence ID" value="MEQ3549272.1"/>
    <property type="molecule type" value="Genomic_DNA"/>
</dbReference>
<dbReference type="InterPro" id="IPR029062">
    <property type="entry name" value="Class_I_gatase-like"/>
</dbReference>
<dbReference type="PROSITE" id="PS51273">
    <property type="entry name" value="GATASE_TYPE_1"/>
    <property type="match status" value="1"/>
</dbReference>
<dbReference type="RefSeq" id="WP_349296357.1">
    <property type="nucleotide sequence ID" value="NZ_JBEDNQ010000001.1"/>
</dbReference>
<accession>A0ABV1K484</accession>
<dbReference type="PANTHER" id="PTHR43235">
    <property type="entry name" value="GLUTAMINE AMIDOTRANSFERASE PB2B2.05-RELATED"/>
    <property type="match status" value="1"/>
</dbReference>
<comment type="caution">
    <text evidence="1">The sequence shown here is derived from an EMBL/GenBank/DDBJ whole genome shotgun (WGS) entry which is preliminary data.</text>
</comment>
<dbReference type="Proteomes" id="UP001494902">
    <property type="component" value="Unassembled WGS sequence"/>
</dbReference>
<proteinExistence type="predicted"/>
<reference evidence="1 2" key="1">
    <citation type="submission" date="2024-03" db="EMBL/GenBank/DDBJ databases">
        <title>Draft genome sequence of Pseudonocardia nematodicida JCM 31783.</title>
        <authorList>
            <person name="Butdee W."/>
            <person name="Duangmal K."/>
        </authorList>
    </citation>
    <scope>NUCLEOTIDE SEQUENCE [LARGE SCALE GENOMIC DNA]</scope>
    <source>
        <strain evidence="1 2">JCM 31783</strain>
    </source>
</reference>
<dbReference type="InterPro" id="IPR011697">
    <property type="entry name" value="Peptidase_C26"/>
</dbReference>
<dbReference type="Gene3D" id="3.40.50.880">
    <property type="match status" value="1"/>
</dbReference>
<gene>
    <name evidence="1" type="ORF">WIS52_02210</name>
</gene>
<name>A0ABV1K484_9PSEU</name>
<dbReference type="Pfam" id="PF07722">
    <property type="entry name" value="Peptidase_C26"/>
    <property type="match status" value="1"/>
</dbReference>
<organism evidence="1 2">
    <name type="scientific">Pseudonocardia nematodicida</name>
    <dbReference type="NCBI Taxonomy" id="1206997"/>
    <lineage>
        <taxon>Bacteria</taxon>
        <taxon>Bacillati</taxon>
        <taxon>Actinomycetota</taxon>
        <taxon>Actinomycetes</taxon>
        <taxon>Pseudonocardiales</taxon>
        <taxon>Pseudonocardiaceae</taxon>
        <taxon>Pseudonocardia</taxon>
    </lineage>
</organism>
<sequence>MTRPLIGLTAYVERASYWVVSDEESVLLPRGYLDMVSAAGGVPLLLPPTADAPDALAACDGLLITGGPDVGAAHYGQSPGTQVDDPRIERDASDLAVTRRALELGLPVLGVCRGHQVLNVALGGSLHQHLPEVVGAETAAAHSAGEGVYAPVEIAPEPGSRIAAVLGTDPVTVRCHHHQAIDRLGSGLRVTARAANGVVEAVEYDGDAWVLGVQSHPERSPDDLRLAMALVAAARGSRTAVVREAS</sequence>
<evidence type="ECO:0000313" key="2">
    <source>
        <dbReference type="Proteomes" id="UP001494902"/>
    </source>
</evidence>
<dbReference type="GO" id="GO:0016787">
    <property type="term" value="F:hydrolase activity"/>
    <property type="evidence" value="ECO:0007669"/>
    <property type="project" value="UniProtKB-KW"/>
</dbReference>
<keyword evidence="1" id="KW-0378">Hydrolase</keyword>
<dbReference type="CDD" id="cd01745">
    <property type="entry name" value="GATase1_2"/>
    <property type="match status" value="1"/>
</dbReference>
<dbReference type="PANTHER" id="PTHR43235:SF1">
    <property type="entry name" value="GLUTAMINE AMIDOTRANSFERASE PB2B2.05-RELATED"/>
    <property type="match status" value="1"/>
</dbReference>
<evidence type="ECO:0000313" key="1">
    <source>
        <dbReference type="EMBL" id="MEQ3549272.1"/>
    </source>
</evidence>
<protein>
    <submittedName>
        <fullName evidence="1">Gamma-glutamyl-gamma-aminobutyrate hydrolase family protein</fullName>
    </submittedName>
</protein>
<dbReference type="InterPro" id="IPR044668">
    <property type="entry name" value="PuuD-like"/>
</dbReference>
<dbReference type="SUPFAM" id="SSF52317">
    <property type="entry name" value="Class I glutamine amidotransferase-like"/>
    <property type="match status" value="1"/>
</dbReference>